<keyword evidence="1" id="KW-0347">Helicase</keyword>
<protein>
    <submittedName>
        <fullName evidence="1">Atp-dependent dna helicase</fullName>
    </submittedName>
</protein>
<proteinExistence type="predicted"/>
<evidence type="ECO:0000313" key="2">
    <source>
        <dbReference type="Proteomes" id="UP000554482"/>
    </source>
</evidence>
<sequence length="178" mass="19815">MDLEKAISMIPICTGKKDSAEFINACEIAIKEVADADKPVLLKIITSKLTGNALEVTKYRELDTWAAIKSILEGAFEQKISERALSAALSAARMTEGESVTKFAARIEELYYKICEASTVGLPKSEALTLKNSWRRQAMNAFMTGLPEHLYTVLKSRNPESLEQCFKVAVDEDLEYRS</sequence>
<dbReference type="OrthoDB" id="6604172at2759"/>
<keyword evidence="2" id="KW-1185">Reference proteome</keyword>
<name>A0A7J6WHK9_THATH</name>
<dbReference type="GO" id="GO:0004386">
    <property type="term" value="F:helicase activity"/>
    <property type="evidence" value="ECO:0007669"/>
    <property type="project" value="UniProtKB-KW"/>
</dbReference>
<reference evidence="1 2" key="1">
    <citation type="submission" date="2020-06" db="EMBL/GenBank/DDBJ databases">
        <title>Transcriptomic and genomic resources for Thalictrum thalictroides and T. hernandezii: Facilitating candidate gene discovery in an emerging model plant lineage.</title>
        <authorList>
            <person name="Arias T."/>
            <person name="Riano-Pachon D.M."/>
            <person name="Di Stilio V.S."/>
        </authorList>
    </citation>
    <scope>NUCLEOTIDE SEQUENCE [LARGE SCALE GENOMIC DNA]</scope>
    <source>
        <strain evidence="2">cv. WT478/WT964</strain>
        <tissue evidence="1">Leaves</tissue>
    </source>
</reference>
<keyword evidence="1" id="KW-0547">Nucleotide-binding</keyword>
<keyword evidence="1" id="KW-0378">Hydrolase</keyword>
<accession>A0A7J6WHK9</accession>
<comment type="caution">
    <text evidence="1">The sequence shown here is derived from an EMBL/GenBank/DDBJ whole genome shotgun (WGS) entry which is preliminary data.</text>
</comment>
<dbReference type="AlphaFoldDB" id="A0A7J6WHK9"/>
<feature type="non-terminal residue" evidence="1">
    <location>
        <position position="178"/>
    </location>
</feature>
<dbReference type="Proteomes" id="UP000554482">
    <property type="component" value="Unassembled WGS sequence"/>
</dbReference>
<gene>
    <name evidence="1" type="ORF">FRX31_013487</name>
</gene>
<organism evidence="1 2">
    <name type="scientific">Thalictrum thalictroides</name>
    <name type="common">Rue-anemone</name>
    <name type="synonym">Anemone thalictroides</name>
    <dbReference type="NCBI Taxonomy" id="46969"/>
    <lineage>
        <taxon>Eukaryota</taxon>
        <taxon>Viridiplantae</taxon>
        <taxon>Streptophyta</taxon>
        <taxon>Embryophyta</taxon>
        <taxon>Tracheophyta</taxon>
        <taxon>Spermatophyta</taxon>
        <taxon>Magnoliopsida</taxon>
        <taxon>Ranunculales</taxon>
        <taxon>Ranunculaceae</taxon>
        <taxon>Thalictroideae</taxon>
        <taxon>Thalictrum</taxon>
    </lineage>
</organism>
<dbReference type="EMBL" id="JABWDY010015342">
    <property type="protein sequence ID" value="KAF5196926.1"/>
    <property type="molecule type" value="Genomic_DNA"/>
</dbReference>
<evidence type="ECO:0000313" key="1">
    <source>
        <dbReference type="EMBL" id="KAF5196926.1"/>
    </source>
</evidence>
<keyword evidence="1" id="KW-0067">ATP-binding</keyword>